<organism evidence="2 3">
    <name type="scientific">Trichoplax adhaerens</name>
    <name type="common">Trichoplax reptans</name>
    <dbReference type="NCBI Taxonomy" id="10228"/>
    <lineage>
        <taxon>Eukaryota</taxon>
        <taxon>Metazoa</taxon>
        <taxon>Placozoa</taxon>
        <taxon>Uniplacotomia</taxon>
        <taxon>Trichoplacea</taxon>
        <taxon>Trichoplacidae</taxon>
        <taxon>Trichoplax</taxon>
    </lineage>
</organism>
<proteinExistence type="predicted"/>
<dbReference type="InParanoid" id="B3S0X3"/>
<evidence type="ECO:0000313" key="2">
    <source>
        <dbReference type="EMBL" id="EDV24079.1"/>
    </source>
</evidence>
<dbReference type="Proteomes" id="UP000009022">
    <property type="component" value="Unassembled WGS sequence"/>
</dbReference>
<evidence type="ECO:0000256" key="1">
    <source>
        <dbReference type="SAM" id="MobiDB-lite"/>
    </source>
</evidence>
<reference evidence="2 3" key="1">
    <citation type="journal article" date="2008" name="Nature">
        <title>The Trichoplax genome and the nature of placozoans.</title>
        <authorList>
            <person name="Srivastava M."/>
            <person name="Begovic E."/>
            <person name="Chapman J."/>
            <person name="Putnam N.H."/>
            <person name="Hellsten U."/>
            <person name="Kawashima T."/>
            <person name="Kuo A."/>
            <person name="Mitros T."/>
            <person name="Salamov A."/>
            <person name="Carpenter M.L."/>
            <person name="Signorovitch A.Y."/>
            <person name="Moreno M.A."/>
            <person name="Kamm K."/>
            <person name="Grimwood J."/>
            <person name="Schmutz J."/>
            <person name="Shapiro H."/>
            <person name="Grigoriev I.V."/>
            <person name="Buss L.W."/>
            <person name="Schierwater B."/>
            <person name="Dellaporta S.L."/>
            <person name="Rokhsar D.S."/>
        </authorList>
    </citation>
    <scope>NUCLEOTIDE SEQUENCE [LARGE SCALE GENOMIC DNA]</scope>
    <source>
        <strain evidence="2 3">Grell-BS-1999</strain>
    </source>
</reference>
<dbReference type="HOGENOM" id="CLU_1391863_0_0_1"/>
<dbReference type="AlphaFoldDB" id="B3S0X3"/>
<protein>
    <submittedName>
        <fullName evidence="2">Uncharacterized protein</fullName>
    </submittedName>
</protein>
<dbReference type="GeneID" id="6754818"/>
<feature type="region of interest" description="Disordered" evidence="1">
    <location>
        <begin position="176"/>
        <end position="196"/>
    </location>
</feature>
<name>B3S0X3_TRIAD</name>
<evidence type="ECO:0000313" key="3">
    <source>
        <dbReference type="Proteomes" id="UP000009022"/>
    </source>
</evidence>
<feature type="region of interest" description="Disordered" evidence="1">
    <location>
        <begin position="1"/>
        <end position="20"/>
    </location>
</feature>
<dbReference type="RefSeq" id="XP_002113605.1">
    <property type="nucleotide sequence ID" value="XM_002113569.1"/>
</dbReference>
<keyword evidence="3" id="KW-1185">Reference proteome</keyword>
<feature type="compositionally biased region" description="Low complexity" evidence="1">
    <location>
        <begin position="180"/>
        <end position="190"/>
    </location>
</feature>
<sequence>MHTPTRQPIVTTGSSGQVRQVPTSTSVSSLQSNQTAASMAPILFDNTQSIRAPPPAGVVSAVPPPLPMMIPSSNPPLPSVMPNTASTVGPIPVMPPDAAARLGMLNQSVIQPPLPLPMTMLVPPINNLTEVQPGIGVMSANPTNSMQNWGNIAAIPQFPQQPGTGTNLPVNHSFQPPPMNSNMRPSNSGSFQNWMG</sequence>
<accession>B3S0X3</accession>
<dbReference type="CTD" id="6754818"/>
<dbReference type="KEGG" id="tad:TRIADDRAFT_57201"/>
<dbReference type="EMBL" id="DS985246">
    <property type="protein sequence ID" value="EDV24079.1"/>
    <property type="molecule type" value="Genomic_DNA"/>
</dbReference>
<gene>
    <name evidence="2" type="ORF">TRIADDRAFT_57201</name>
</gene>